<comment type="subcellular location">
    <subcellularLocation>
        <location evidence="1">Cell membrane</location>
        <topology evidence="1">Multi-pass membrane protein</topology>
    </subcellularLocation>
</comment>
<accession>A0ABN0IRS3</accession>
<feature type="transmembrane region" description="Helical" evidence="7">
    <location>
        <begin position="250"/>
        <end position="279"/>
    </location>
</feature>
<feature type="transmembrane region" description="Helical" evidence="7">
    <location>
        <begin position="747"/>
        <end position="770"/>
    </location>
</feature>
<comment type="caution">
    <text evidence="9">The sequence shown here is derived from an EMBL/GenBank/DDBJ whole genome shotgun (WGS) entry which is preliminary data.</text>
</comment>
<reference evidence="9 10" key="1">
    <citation type="journal article" date="2013" name="PLoS ONE">
        <title>Comparative Genomic Characterization of Three Streptococcus parauberis Strains in Fish Pathogen, as Assessed by Wide-Genome Analyses.</title>
        <authorList>
            <person name="Nho S.W."/>
            <person name="Hikima J."/>
            <person name="Park S.B."/>
            <person name="Jang H.B."/>
            <person name="Cha I.S."/>
            <person name="Yasuike M."/>
            <person name="Nakamura Y."/>
            <person name="Fujiwara A."/>
            <person name="Sano M."/>
            <person name="Kanai K."/>
            <person name="Kondo H."/>
            <person name="Hirono I."/>
            <person name="Takeyama H."/>
            <person name="Aoki T."/>
            <person name="Jung T.S."/>
        </authorList>
    </citation>
    <scope>NUCLEOTIDE SEQUENCE [LARGE SCALE GENOMIC DNA]</scope>
    <source>
        <strain evidence="9 10">KRS-02083</strain>
    </source>
</reference>
<evidence type="ECO:0000256" key="3">
    <source>
        <dbReference type="ARBA" id="ARBA00022692"/>
    </source>
</evidence>
<dbReference type="InterPro" id="IPR038766">
    <property type="entry name" value="Membrane_comp_ABC_pdt"/>
</dbReference>
<organism evidence="9 10">
    <name type="scientific">Streptococcus parauberis KRS-02083</name>
    <dbReference type="NCBI Taxonomy" id="1207545"/>
    <lineage>
        <taxon>Bacteria</taxon>
        <taxon>Bacillati</taxon>
        <taxon>Bacillota</taxon>
        <taxon>Bacilli</taxon>
        <taxon>Lactobacillales</taxon>
        <taxon>Streptococcaceae</taxon>
        <taxon>Streptococcus</taxon>
    </lineage>
</organism>
<keyword evidence="3 7" id="KW-0812">Transmembrane</keyword>
<feature type="transmembrane region" description="Helical" evidence="7">
    <location>
        <begin position="705"/>
        <end position="727"/>
    </location>
</feature>
<evidence type="ECO:0000259" key="8">
    <source>
        <dbReference type="Pfam" id="PF02687"/>
    </source>
</evidence>
<keyword evidence="4 7" id="KW-1133">Transmembrane helix</keyword>
<keyword evidence="10" id="KW-1185">Reference proteome</keyword>
<keyword evidence="6" id="KW-0175">Coiled coil</keyword>
<keyword evidence="5 7" id="KW-0472">Membrane</keyword>
<dbReference type="RefSeq" id="WP_003108231.1">
    <property type="nucleotide sequence ID" value="NZ_ALYM01000003.1"/>
</dbReference>
<dbReference type="Pfam" id="PF02687">
    <property type="entry name" value="FtsX"/>
    <property type="match status" value="2"/>
</dbReference>
<evidence type="ECO:0000256" key="6">
    <source>
        <dbReference type="SAM" id="Coils"/>
    </source>
</evidence>
<dbReference type="EMBL" id="ALYM01000003">
    <property type="protein sequence ID" value="EMG25572.1"/>
    <property type="molecule type" value="Genomic_DNA"/>
</dbReference>
<evidence type="ECO:0000256" key="7">
    <source>
        <dbReference type="SAM" id="Phobius"/>
    </source>
</evidence>
<evidence type="ECO:0000256" key="5">
    <source>
        <dbReference type="ARBA" id="ARBA00023136"/>
    </source>
</evidence>
<name>A0ABN0IRS3_9STRE</name>
<dbReference type="PANTHER" id="PTHR30287">
    <property type="entry name" value="MEMBRANE COMPONENT OF PREDICTED ABC SUPERFAMILY METABOLITE UPTAKE TRANSPORTER"/>
    <property type="match status" value="1"/>
</dbReference>
<feature type="transmembrane region" description="Helical" evidence="7">
    <location>
        <begin position="300"/>
        <end position="324"/>
    </location>
</feature>
<keyword evidence="2" id="KW-1003">Cell membrane</keyword>
<feature type="domain" description="ABC3 transporter permease C-terminal" evidence="8">
    <location>
        <begin position="257"/>
        <end position="374"/>
    </location>
</feature>
<dbReference type="Proteomes" id="UP000011769">
    <property type="component" value="Unassembled WGS sequence"/>
</dbReference>
<dbReference type="PANTHER" id="PTHR30287:SF2">
    <property type="entry name" value="BLL1001 PROTEIN"/>
    <property type="match status" value="1"/>
</dbReference>
<gene>
    <name evidence="9" type="ORF">SPJ1_0983</name>
</gene>
<evidence type="ECO:0000256" key="2">
    <source>
        <dbReference type="ARBA" id="ARBA00022475"/>
    </source>
</evidence>
<feature type="domain" description="ABC3 transporter permease C-terminal" evidence="8">
    <location>
        <begin position="659"/>
        <end position="778"/>
    </location>
</feature>
<evidence type="ECO:0000313" key="9">
    <source>
        <dbReference type="EMBL" id="EMG25572.1"/>
    </source>
</evidence>
<dbReference type="InterPro" id="IPR003838">
    <property type="entry name" value="ABC3_permease_C"/>
</dbReference>
<feature type="transmembrane region" description="Helical" evidence="7">
    <location>
        <begin position="418"/>
        <end position="436"/>
    </location>
</feature>
<feature type="coiled-coil region" evidence="6">
    <location>
        <begin position="467"/>
        <end position="494"/>
    </location>
</feature>
<sequence length="787" mass="88269">MFLRILKNDFNRKRVMNLILLLFIILATTFVSSGINNLVTVYKGVDYYFDKAEIGNFDLISKGEDPKDKVEAFLAKEKAVSKYKVEPIIFLNKDDFSVRGKKSQARNDIILQSIEESKINFFDSANKKIKTVKPGHVYIGGSFIKDNNLSVGDTIIFKKGKTEIKFILDGKAKDALLGSEMFGNCRFIINTNEKNKLLENKEIASKRQGKIAYVISNNLKRMEAATAELESISFTGSRWMMKFGYVMDMIVAFIILILSICLILVAFTVLIFSINFTILEEFREIGVMKAIGIGNGKIRYLYIIKYLVLACIGSLIGFFSSLPFGKMLIQSATENMVLENDLGIFPNLLGTLLVIFLIVWFSYLSTSKIKKSSPLDAIRSGQTGERYKTKAILRFEKSSAKPSLFLAVTDIVNNPRRFLTIILSFFLCTLFVLIMVNTTETINSDKLITIIGARADLYLTDDDQVNKDLNQKDMKKLKANLAETNKKVEALGMSSRMSTDVVYKYKVNFEGNGYFLNFKQGVNSKVSQLKYTKGSAPQNGHEIAITSIISKMTGAKIGDTLIVNFGEKEEKCIVTAYYQTMNQLGQVILLHEDAPSVMKNATIVLPYKINFTDQPDEAQIKKRQKRLKKLFPQKDIMTAKEYCMDSFGIGEVLNSLLILLLTIVLIVVSLVTLLTERVFISNEKNQIAILKAIGFQNSSIMKWHIYRFIIVGVVAVALAAITSIPITKLCISPLFGMMGANDVSFNIVAWKVFGLYPGLIVIVTIFVATLSAQYIRSIKSSDTANIE</sequence>
<protein>
    <submittedName>
        <fullName evidence="9">ABC-type antimicrobial peptide transport system, permease component</fullName>
    </submittedName>
</protein>
<feature type="transmembrane region" description="Helical" evidence="7">
    <location>
        <begin position="652"/>
        <end position="674"/>
    </location>
</feature>
<evidence type="ECO:0000256" key="4">
    <source>
        <dbReference type="ARBA" id="ARBA00022989"/>
    </source>
</evidence>
<feature type="transmembrane region" description="Helical" evidence="7">
    <location>
        <begin position="344"/>
        <end position="364"/>
    </location>
</feature>
<proteinExistence type="predicted"/>
<evidence type="ECO:0000313" key="10">
    <source>
        <dbReference type="Proteomes" id="UP000011769"/>
    </source>
</evidence>
<evidence type="ECO:0000256" key="1">
    <source>
        <dbReference type="ARBA" id="ARBA00004651"/>
    </source>
</evidence>